<evidence type="ECO:0000256" key="1">
    <source>
        <dbReference type="SAM" id="MobiDB-lite"/>
    </source>
</evidence>
<feature type="region of interest" description="Disordered" evidence="1">
    <location>
        <begin position="336"/>
        <end position="355"/>
    </location>
</feature>
<evidence type="ECO:0000313" key="2">
    <source>
        <dbReference type="EMBL" id="AAP55501.1"/>
    </source>
</evidence>
<organism evidence="2">
    <name type="scientific">Leifsonia xyli subsp. xyli</name>
    <dbReference type="NCBI Taxonomy" id="59736"/>
    <lineage>
        <taxon>Bacteria</taxon>
        <taxon>Bacillati</taxon>
        <taxon>Actinomycetota</taxon>
        <taxon>Actinomycetes</taxon>
        <taxon>Micrococcales</taxon>
        <taxon>Microbacteriaceae</taxon>
        <taxon>Leifsonia</taxon>
    </lineage>
</organism>
<reference evidence="2" key="1">
    <citation type="journal article" date="2004" name="Mol. Plant Microbe Interact.">
        <title>Establishment of a functional genomics platform for Leifsonia xyli subsp. xyli.</title>
        <authorList>
            <person name="Brumbley S.M."/>
            <person name="Petrasovits L.A."/>
            <person name="Murphy R.M."/>
            <person name="Nagel R.J."/>
            <person name="Candy J.M."/>
            <person name="Hermann S.R."/>
        </authorList>
    </citation>
    <scope>NUCLEOTIDE SEQUENCE</scope>
</reference>
<name>Q7X3M8_LEIXY</name>
<feature type="compositionally biased region" description="Acidic residues" evidence="1">
    <location>
        <begin position="367"/>
        <end position="381"/>
    </location>
</feature>
<protein>
    <submittedName>
        <fullName evidence="2">Uncharacterized protein</fullName>
    </submittedName>
</protein>
<sequence length="496" mass="55380">MRNQRTARSIVLLLLVDRRDRDVPTLVVEVVFGGGGSLLGRAFDEGELDHGEGAVDRGEGQKREEDVQAGRAGRDPVRRLHQAEDDPRLPAHLGEDPADDHRQEGERHRPDGDLPLPHMLRRPALPGQPQAGDCDQRMQHPEADHPAERPVGDPDDRGVVARSVELCVLRLKVIDALDRSVQCVRGEERQQVRHADAEQLMHAVRCPERENGERCVRARRGFVQRLRRRHLHGLRLHHSEAQLVAGDHGADARADHQPQTGFERRPHRLEVLVAGEVPGGDRDDQTGGDHERAEDGVREGREGDFVGQHRADVRQLRPATGLVEVVADRILHEGVGRDDEIGGEDGAGGGHPDRGEVQTLRQFVPAEDPEADEGRFEEESEQTLQGERGAEDVADEARVVGPVHPELELLHDAGHHSHREVDEEELPEEVGQLQVVDFARAIPGGLEHGDDRHEADGERHEQEMVDGGETELPPREQERVEPFVHRGFLSDEFYRL</sequence>
<feature type="region of interest" description="Disordered" evidence="1">
    <location>
        <begin position="443"/>
        <end position="479"/>
    </location>
</feature>
<feature type="region of interest" description="Disordered" evidence="1">
    <location>
        <begin position="276"/>
        <end position="302"/>
    </location>
</feature>
<proteinExistence type="predicted"/>
<feature type="region of interest" description="Disordered" evidence="1">
    <location>
        <begin position="367"/>
        <end position="393"/>
    </location>
</feature>
<dbReference type="AlphaFoldDB" id="Q7X3M8"/>
<feature type="region of interest" description="Disordered" evidence="1">
    <location>
        <begin position="42"/>
        <end position="157"/>
    </location>
</feature>
<feature type="compositionally biased region" description="Basic and acidic residues" evidence="1">
    <location>
        <begin position="42"/>
        <end position="112"/>
    </location>
</feature>
<dbReference type="EMBL" id="AY298956">
    <property type="protein sequence ID" value="AAP55501.1"/>
    <property type="molecule type" value="Genomic_DNA"/>
</dbReference>
<feature type="compositionally biased region" description="Basic and acidic residues" evidence="1">
    <location>
        <begin position="134"/>
        <end position="157"/>
    </location>
</feature>
<accession>Q7X3M8</accession>
<feature type="compositionally biased region" description="Basic and acidic residues" evidence="1">
    <location>
        <begin position="279"/>
        <end position="302"/>
    </location>
</feature>
<feature type="compositionally biased region" description="Basic and acidic residues" evidence="1">
    <location>
        <begin position="447"/>
        <end position="463"/>
    </location>
</feature>